<keyword evidence="8" id="KW-1185">Reference proteome</keyword>
<dbReference type="PANTHER" id="PTHR37422">
    <property type="entry name" value="TEICHURONIC ACID BIOSYNTHESIS PROTEIN TUAE"/>
    <property type="match status" value="1"/>
</dbReference>
<dbReference type="RefSeq" id="WP_290207417.1">
    <property type="nucleotide sequence ID" value="NZ_JASDDK010000005.1"/>
</dbReference>
<keyword evidence="2 5" id="KW-0812">Transmembrane</keyword>
<feature type="transmembrane region" description="Helical" evidence="5">
    <location>
        <begin position="112"/>
        <end position="130"/>
    </location>
</feature>
<dbReference type="PANTHER" id="PTHR37422:SF13">
    <property type="entry name" value="LIPOPOLYSACCHARIDE BIOSYNTHESIS PROTEIN PA4999-RELATED"/>
    <property type="match status" value="1"/>
</dbReference>
<reference evidence="7 8" key="1">
    <citation type="journal article" date="2023" name="Int. J. Syst. Evol. Microbiol.">
        <title>Winogradskyella bathintestinalis sp. nov., isolated from the intestine of the deep-sea loosejaw dragonfish, Malacosteus niger.</title>
        <authorList>
            <person name="Uniacke-Lowe S."/>
            <person name="Johnson C.N."/>
            <person name="Stanton C."/>
            <person name="Hill C."/>
            <person name="Ross P."/>
        </authorList>
    </citation>
    <scope>NUCLEOTIDE SEQUENCE [LARGE SCALE GENOMIC DNA]</scope>
    <source>
        <strain evidence="7 8">APC 3343</strain>
    </source>
</reference>
<dbReference type="Proteomes" id="UP001231197">
    <property type="component" value="Unassembled WGS sequence"/>
</dbReference>
<evidence type="ECO:0000313" key="7">
    <source>
        <dbReference type="EMBL" id="MDN3493744.1"/>
    </source>
</evidence>
<feature type="transmembrane region" description="Helical" evidence="5">
    <location>
        <begin position="88"/>
        <end position="105"/>
    </location>
</feature>
<feature type="transmembrane region" description="Helical" evidence="5">
    <location>
        <begin position="158"/>
        <end position="175"/>
    </location>
</feature>
<name>A0ABT7ZXK6_9FLAO</name>
<dbReference type="InterPro" id="IPR051533">
    <property type="entry name" value="WaaL-like"/>
</dbReference>
<evidence type="ECO:0000259" key="6">
    <source>
        <dbReference type="Pfam" id="PF04932"/>
    </source>
</evidence>
<gene>
    <name evidence="7" type="ORF">QMA06_13545</name>
</gene>
<keyword evidence="3 5" id="KW-1133">Transmembrane helix</keyword>
<sequence length="408" mass="46021">MKYILAILLVLFASYADIFLFRIGIIPVQPSSFLIPLFIVIGFLKYSVLDFGDLVKSHSFKILASILFFAMVYAAVSPAPMDLIVKKISLDAIAVLLYMFAVQFFRTEDKWLVFLVMFGAFVTLAGSVWYDFFIGLPKYSVKLGEAVRKGGFGENPNQASSGIKFLALGVLVFLSKFKTKKILFIGVMVVSVFLTMSRSGIVSVILILIFGTANSWNVNFKITTPVLFKSVFKMIILFVSLYLGLVLFAGVIRENVPAFTRGAAGERLDLLLGKNTDNIIAEDSGSGGGRADLLFMYIDKFIENPLGYGTAYTSDQRLVPLNTHNYYLFLAVNYGFLALILYLIYFWVGLKLSFKRDQFYYLIFLALLFFEGFVSHYIYYTRALLISLAFFDSLIYKPHIHNVKKIEV</sequence>
<comment type="caution">
    <text evidence="7">The sequence shown here is derived from an EMBL/GenBank/DDBJ whole genome shotgun (WGS) entry which is preliminary data.</text>
</comment>
<feature type="transmembrane region" description="Helical" evidence="5">
    <location>
        <begin position="326"/>
        <end position="347"/>
    </location>
</feature>
<feature type="transmembrane region" description="Helical" evidence="5">
    <location>
        <begin position="359"/>
        <end position="380"/>
    </location>
</feature>
<feature type="transmembrane region" description="Helical" evidence="5">
    <location>
        <begin position="231"/>
        <end position="252"/>
    </location>
</feature>
<keyword evidence="7" id="KW-0436">Ligase</keyword>
<dbReference type="GO" id="GO:0016874">
    <property type="term" value="F:ligase activity"/>
    <property type="evidence" value="ECO:0007669"/>
    <property type="project" value="UniProtKB-KW"/>
</dbReference>
<feature type="transmembrane region" description="Helical" evidence="5">
    <location>
        <begin position="182"/>
        <end position="211"/>
    </location>
</feature>
<feature type="domain" description="O-antigen ligase-related" evidence="6">
    <location>
        <begin position="185"/>
        <end position="343"/>
    </location>
</feature>
<feature type="transmembrane region" description="Helical" evidence="5">
    <location>
        <begin position="32"/>
        <end position="48"/>
    </location>
</feature>
<evidence type="ECO:0000313" key="8">
    <source>
        <dbReference type="Proteomes" id="UP001231197"/>
    </source>
</evidence>
<evidence type="ECO:0000256" key="3">
    <source>
        <dbReference type="ARBA" id="ARBA00022989"/>
    </source>
</evidence>
<protein>
    <submittedName>
        <fullName evidence="7">O-antigen ligase family protein</fullName>
    </submittedName>
</protein>
<evidence type="ECO:0000256" key="5">
    <source>
        <dbReference type="SAM" id="Phobius"/>
    </source>
</evidence>
<dbReference type="Pfam" id="PF04932">
    <property type="entry name" value="Wzy_C"/>
    <property type="match status" value="1"/>
</dbReference>
<dbReference type="InterPro" id="IPR007016">
    <property type="entry name" value="O-antigen_ligase-rel_domated"/>
</dbReference>
<dbReference type="EMBL" id="JASDDK010000005">
    <property type="protein sequence ID" value="MDN3493744.1"/>
    <property type="molecule type" value="Genomic_DNA"/>
</dbReference>
<feature type="transmembrane region" description="Helical" evidence="5">
    <location>
        <begin position="60"/>
        <end position="76"/>
    </location>
</feature>
<keyword evidence="4 5" id="KW-0472">Membrane</keyword>
<accession>A0ABT7ZXK6</accession>
<evidence type="ECO:0000256" key="2">
    <source>
        <dbReference type="ARBA" id="ARBA00022692"/>
    </source>
</evidence>
<evidence type="ECO:0000256" key="1">
    <source>
        <dbReference type="ARBA" id="ARBA00004141"/>
    </source>
</evidence>
<comment type="subcellular location">
    <subcellularLocation>
        <location evidence="1">Membrane</location>
        <topology evidence="1">Multi-pass membrane protein</topology>
    </subcellularLocation>
</comment>
<organism evidence="7 8">
    <name type="scientific">Winogradskyella bathintestinalis</name>
    <dbReference type="NCBI Taxonomy" id="3035208"/>
    <lineage>
        <taxon>Bacteria</taxon>
        <taxon>Pseudomonadati</taxon>
        <taxon>Bacteroidota</taxon>
        <taxon>Flavobacteriia</taxon>
        <taxon>Flavobacteriales</taxon>
        <taxon>Flavobacteriaceae</taxon>
        <taxon>Winogradskyella</taxon>
    </lineage>
</organism>
<evidence type="ECO:0000256" key="4">
    <source>
        <dbReference type="ARBA" id="ARBA00023136"/>
    </source>
</evidence>
<proteinExistence type="predicted"/>